<feature type="transmembrane region" description="Helical" evidence="7">
    <location>
        <begin position="117"/>
        <end position="140"/>
    </location>
</feature>
<proteinExistence type="predicted"/>
<evidence type="ECO:0000313" key="8">
    <source>
        <dbReference type="EMBL" id="GIF21916.1"/>
    </source>
</evidence>
<evidence type="ECO:0000256" key="6">
    <source>
        <dbReference type="SAM" id="MobiDB-lite"/>
    </source>
</evidence>
<reference evidence="8" key="1">
    <citation type="submission" date="2021-01" db="EMBL/GenBank/DDBJ databases">
        <title>Whole genome shotgun sequence of Actinoplanes tereljensis NBRC 105297.</title>
        <authorList>
            <person name="Komaki H."/>
            <person name="Tamura T."/>
        </authorList>
    </citation>
    <scope>NUCLEOTIDE SEQUENCE</scope>
    <source>
        <strain evidence="8">NBRC 105297</strain>
    </source>
</reference>
<feature type="transmembrane region" description="Helical" evidence="7">
    <location>
        <begin position="152"/>
        <end position="172"/>
    </location>
</feature>
<evidence type="ECO:0000256" key="3">
    <source>
        <dbReference type="ARBA" id="ARBA00022692"/>
    </source>
</evidence>
<accession>A0A919NN60</accession>
<feature type="region of interest" description="Disordered" evidence="6">
    <location>
        <begin position="270"/>
        <end position="349"/>
    </location>
</feature>
<keyword evidence="9" id="KW-1185">Reference proteome</keyword>
<organism evidence="8 9">
    <name type="scientific">Paractinoplanes tereljensis</name>
    <dbReference type="NCBI Taxonomy" id="571912"/>
    <lineage>
        <taxon>Bacteria</taxon>
        <taxon>Bacillati</taxon>
        <taxon>Actinomycetota</taxon>
        <taxon>Actinomycetes</taxon>
        <taxon>Micromonosporales</taxon>
        <taxon>Micromonosporaceae</taxon>
        <taxon>Paractinoplanes</taxon>
    </lineage>
</organism>
<dbReference type="InterPro" id="IPR017039">
    <property type="entry name" value="Virul_fac_BrkB"/>
</dbReference>
<name>A0A919NN60_9ACTN</name>
<keyword evidence="4 7" id="KW-1133">Transmembrane helix</keyword>
<evidence type="ECO:0000256" key="4">
    <source>
        <dbReference type="ARBA" id="ARBA00022989"/>
    </source>
</evidence>
<feature type="compositionally biased region" description="Basic and acidic residues" evidence="6">
    <location>
        <begin position="323"/>
        <end position="335"/>
    </location>
</feature>
<evidence type="ECO:0000256" key="7">
    <source>
        <dbReference type="SAM" id="Phobius"/>
    </source>
</evidence>
<feature type="transmembrane region" description="Helical" evidence="7">
    <location>
        <begin position="82"/>
        <end position="105"/>
    </location>
</feature>
<protein>
    <submittedName>
        <fullName evidence="8">Uncharacterized protein</fullName>
    </submittedName>
</protein>
<dbReference type="EMBL" id="BOMY01000033">
    <property type="protein sequence ID" value="GIF21916.1"/>
    <property type="molecule type" value="Genomic_DNA"/>
</dbReference>
<keyword evidence="2" id="KW-1003">Cell membrane</keyword>
<comment type="caution">
    <text evidence="8">The sequence shown here is derived from an EMBL/GenBank/DDBJ whole genome shotgun (WGS) entry which is preliminary data.</text>
</comment>
<dbReference type="AlphaFoldDB" id="A0A919NN60"/>
<evidence type="ECO:0000313" key="9">
    <source>
        <dbReference type="Proteomes" id="UP000623608"/>
    </source>
</evidence>
<sequence>MRWLLASWLGRSLLRCLAAALRVQIFDRAMTLAAQAFTSIFPLLIMIGSIAGAKYGGELADALDLPDSSRRLLTEAIDDQGISPFGVVGALIVVVSATGLARAMVRTYAAVWDVGKVRSGVGAAIRWVVTVLMLSAFAILSKLAGHVPLPQVALLAADTAIAVALPMMLLGGAVPARRLIPGGLIFGVVMLFLRPAGHLYLPIALRTSDQRYGTIGLAFTYIGWLYVISFCLVASAVIGQVLAADPGAAGRAIRGETRLSMAVRGRQFPAVHRHRVHRDQAEADRDDRPDRVDRGEREVDQQGHEGQRDRGEPGPDPAQDQGTGDHHEHDPEHQVDPAQRGQADIQQQV</sequence>
<evidence type="ECO:0000256" key="5">
    <source>
        <dbReference type="ARBA" id="ARBA00023136"/>
    </source>
</evidence>
<dbReference type="Pfam" id="PF03631">
    <property type="entry name" value="Virul_fac_BrkB"/>
    <property type="match status" value="1"/>
</dbReference>
<gene>
    <name evidence="8" type="ORF">Ate02nite_46460</name>
</gene>
<keyword evidence="5 7" id="KW-0472">Membrane</keyword>
<dbReference type="GO" id="GO:0005886">
    <property type="term" value="C:plasma membrane"/>
    <property type="evidence" value="ECO:0007669"/>
    <property type="project" value="UniProtKB-SubCell"/>
</dbReference>
<feature type="transmembrane region" description="Helical" evidence="7">
    <location>
        <begin position="179"/>
        <end position="201"/>
    </location>
</feature>
<evidence type="ECO:0000256" key="1">
    <source>
        <dbReference type="ARBA" id="ARBA00004651"/>
    </source>
</evidence>
<feature type="compositionally biased region" description="Basic and acidic residues" evidence="6">
    <location>
        <begin position="278"/>
        <end position="313"/>
    </location>
</feature>
<dbReference type="Proteomes" id="UP000623608">
    <property type="component" value="Unassembled WGS sequence"/>
</dbReference>
<comment type="subcellular location">
    <subcellularLocation>
        <location evidence="1">Cell membrane</location>
        <topology evidence="1">Multi-pass membrane protein</topology>
    </subcellularLocation>
</comment>
<feature type="transmembrane region" description="Helical" evidence="7">
    <location>
        <begin position="221"/>
        <end position="244"/>
    </location>
</feature>
<evidence type="ECO:0000256" key="2">
    <source>
        <dbReference type="ARBA" id="ARBA00022475"/>
    </source>
</evidence>
<keyword evidence="3 7" id="KW-0812">Transmembrane</keyword>